<evidence type="ECO:0000256" key="11">
    <source>
        <dbReference type="ARBA" id="ARBA00023065"/>
    </source>
</evidence>
<comment type="catalytic activity">
    <reaction evidence="13">
        <text>K(+)(in) + H(+)(in) = K(+)(out) + H(+)(out)</text>
        <dbReference type="Rhea" id="RHEA:28490"/>
        <dbReference type="ChEBI" id="CHEBI:15378"/>
        <dbReference type="ChEBI" id="CHEBI:29103"/>
    </reaction>
</comment>
<dbReference type="GO" id="GO:0015293">
    <property type="term" value="F:symporter activity"/>
    <property type="evidence" value="ECO:0007669"/>
    <property type="project" value="UniProtKB-UniRule"/>
</dbReference>
<organism evidence="17 18">
    <name type="scientific">Haematobacter massiliensis</name>
    <dbReference type="NCBI Taxonomy" id="195105"/>
    <lineage>
        <taxon>Bacteria</taxon>
        <taxon>Pseudomonadati</taxon>
        <taxon>Pseudomonadota</taxon>
        <taxon>Alphaproteobacteria</taxon>
        <taxon>Rhodobacterales</taxon>
        <taxon>Paracoccaceae</taxon>
        <taxon>Haematobacter</taxon>
    </lineage>
</organism>
<feature type="transmembrane region" description="Helical" evidence="13">
    <location>
        <begin position="188"/>
        <end position="209"/>
    </location>
</feature>
<feature type="transmembrane region" description="Helical" evidence="13">
    <location>
        <begin position="158"/>
        <end position="176"/>
    </location>
</feature>
<dbReference type="Pfam" id="PF22776">
    <property type="entry name" value="K_trans_C"/>
    <property type="match status" value="1"/>
</dbReference>
<evidence type="ECO:0000256" key="7">
    <source>
        <dbReference type="ARBA" id="ARBA00022692"/>
    </source>
</evidence>
<keyword evidence="6 13" id="KW-0633">Potassium transport</keyword>
<evidence type="ECO:0000256" key="12">
    <source>
        <dbReference type="ARBA" id="ARBA00023136"/>
    </source>
</evidence>
<comment type="caution">
    <text evidence="17">The sequence shown here is derived from an EMBL/GenBank/DDBJ whole genome shotgun (WGS) entry which is preliminary data.</text>
</comment>
<dbReference type="PANTHER" id="PTHR30540:SF79">
    <property type="entry name" value="LOW AFFINITY POTASSIUM TRANSPORT SYSTEM PROTEIN KUP"/>
    <property type="match status" value="1"/>
</dbReference>
<evidence type="ECO:0000256" key="14">
    <source>
        <dbReference type="SAM" id="MobiDB-lite"/>
    </source>
</evidence>
<feature type="transmembrane region" description="Helical" evidence="13">
    <location>
        <begin position="442"/>
        <end position="460"/>
    </location>
</feature>
<dbReference type="RefSeq" id="WP_084683939.1">
    <property type="nucleotide sequence ID" value="NZ_CAMIFG010000030.1"/>
</dbReference>
<dbReference type="HAMAP" id="MF_01522">
    <property type="entry name" value="Kup"/>
    <property type="match status" value="1"/>
</dbReference>
<evidence type="ECO:0000256" key="4">
    <source>
        <dbReference type="ARBA" id="ARBA00022475"/>
    </source>
</evidence>
<dbReference type="EMBL" id="JGYG01000001">
    <property type="protein sequence ID" value="KFI31900.1"/>
    <property type="molecule type" value="Genomic_DNA"/>
</dbReference>
<evidence type="ECO:0000256" key="5">
    <source>
        <dbReference type="ARBA" id="ARBA00022519"/>
    </source>
</evidence>
<protein>
    <recommendedName>
        <fullName evidence="13">Probable potassium transport system protein Kup</fullName>
    </recommendedName>
</protein>
<evidence type="ECO:0000256" key="10">
    <source>
        <dbReference type="ARBA" id="ARBA00022989"/>
    </source>
</evidence>
<accession>A0A086YCA0</accession>
<keyword evidence="5" id="KW-0997">Cell inner membrane</keyword>
<sequence length="641" mass="69911">MTDTPSSRLNSPEPVDDGPSHGSPGHEGFLKLALGSVGVVYGDIGTSPLYAMREALHHAASDGLTNEEVLGVLSLLIWALFLIVTVKYVMFLLRLDNRGEGGVLALFSLAMRAVGRRSIPVFILGIMGAALFFGDAMITPAVSVLSAVEGLELITPSFTPFVLPITIVILVCVFMVQKHGTARIGAWFGPITLVWFVTMGAAGIWQISGNPHVLTALNPHHAVFFLADHGFTAFLVLGAVFLAVTGAEALYADLGHFGRGPIRFAWFWLVLPALVLNYLGQGALVISRPETLSNPFFLMVPEWGLIPLVLLATVATVIACQAVISGAFSMTRQAVQLGLLPRFEIRHTSEQQSGQIYVPAMNWLLLIAVIWLTLAFGSSSNLASAYGIAVTGTMIVTTALAVVLAVKGWRKPLWVVLVIAAPVAVIELSFLTSNLLKILDGGYVPVLAALALMLVMWSWWRGSQLSFERQHRMAVPLESFAHSMSHSSVHIADGVAVFLTSDPTTAPPALLHNLKHNKVLHRRNLVTTVLVAEEPRVSEQDRLSYENVDDRFALITLRFGFMETPDVSRALFRSRIDGVKLEVMRTSFFLGRRRYVPGARIGMPLLLDRIYILLNGFSADPTVFYHLPRDRVVEIGARISV</sequence>
<evidence type="ECO:0000313" key="18">
    <source>
        <dbReference type="Proteomes" id="UP000028826"/>
    </source>
</evidence>
<evidence type="ECO:0000256" key="2">
    <source>
        <dbReference type="ARBA" id="ARBA00007019"/>
    </source>
</evidence>
<dbReference type="GO" id="GO:0005886">
    <property type="term" value="C:plasma membrane"/>
    <property type="evidence" value="ECO:0007669"/>
    <property type="project" value="UniProtKB-SubCell"/>
</dbReference>
<evidence type="ECO:0000256" key="3">
    <source>
        <dbReference type="ARBA" id="ARBA00022448"/>
    </source>
</evidence>
<keyword evidence="9 13" id="KW-0630">Potassium</keyword>
<evidence type="ECO:0000259" key="15">
    <source>
        <dbReference type="Pfam" id="PF02705"/>
    </source>
</evidence>
<keyword evidence="7 13" id="KW-0812">Transmembrane</keyword>
<feature type="transmembrane region" description="Helical" evidence="13">
    <location>
        <begin position="229"/>
        <end position="252"/>
    </location>
</feature>
<feature type="transmembrane region" description="Helical" evidence="13">
    <location>
        <begin position="306"/>
        <end position="328"/>
    </location>
</feature>
<keyword evidence="8 13" id="KW-0769">Symport</keyword>
<evidence type="ECO:0000256" key="1">
    <source>
        <dbReference type="ARBA" id="ARBA00004141"/>
    </source>
</evidence>
<keyword evidence="11 13" id="KW-0406">Ion transport</keyword>
<keyword evidence="4 13" id="KW-1003">Cell membrane</keyword>
<keyword evidence="12 13" id="KW-0472">Membrane</keyword>
<keyword evidence="10 13" id="KW-1133">Transmembrane helix</keyword>
<reference evidence="17 18" key="1">
    <citation type="submission" date="2014-03" db="EMBL/GenBank/DDBJ databases">
        <title>Genome of Haematobacter massiliensis CCUG 47968.</title>
        <authorList>
            <person name="Wang D."/>
            <person name="Wang G."/>
        </authorList>
    </citation>
    <scope>NUCLEOTIDE SEQUENCE [LARGE SCALE GENOMIC DNA]</scope>
    <source>
        <strain evidence="17 18">CCUG 47968</strain>
    </source>
</reference>
<feature type="region of interest" description="Disordered" evidence="14">
    <location>
        <begin position="1"/>
        <end position="23"/>
    </location>
</feature>
<gene>
    <name evidence="17" type="primary">trkD</name>
    <name evidence="13" type="synonym">kup</name>
    <name evidence="17" type="ORF">CN97_05665</name>
</gene>
<dbReference type="OrthoDB" id="9805577at2"/>
<dbReference type="InterPro" id="IPR053952">
    <property type="entry name" value="K_trans_C"/>
</dbReference>
<comment type="subcellular location">
    <subcellularLocation>
        <location evidence="13">Cell membrane</location>
        <topology evidence="13">Multi-pass membrane protein</topology>
    </subcellularLocation>
    <subcellularLocation>
        <location evidence="1">Membrane</location>
        <topology evidence="1">Multi-pass membrane protein</topology>
    </subcellularLocation>
</comment>
<dbReference type="STRING" id="195105.CN97_05665"/>
<feature type="transmembrane region" description="Helical" evidence="13">
    <location>
        <begin position="413"/>
        <end position="436"/>
    </location>
</feature>
<feature type="transmembrane region" description="Helical" evidence="13">
    <location>
        <begin position="264"/>
        <end position="286"/>
    </location>
</feature>
<evidence type="ECO:0000259" key="16">
    <source>
        <dbReference type="Pfam" id="PF22776"/>
    </source>
</evidence>
<evidence type="ECO:0000256" key="8">
    <source>
        <dbReference type="ARBA" id="ARBA00022847"/>
    </source>
</evidence>
<dbReference type="InterPro" id="IPR053951">
    <property type="entry name" value="K_trans_N"/>
</dbReference>
<comment type="function">
    <text evidence="13">Transport of potassium into the cell. Likely operates as a K(+):H(+) symporter.</text>
</comment>
<feature type="domain" description="K+ potassium transporter C-terminal" evidence="16">
    <location>
        <begin position="494"/>
        <end position="639"/>
    </location>
</feature>
<feature type="compositionally biased region" description="Polar residues" evidence="14">
    <location>
        <begin position="1"/>
        <end position="10"/>
    </location>
</feature>
<dbReference type="AlphaFoldDB" id="A0A086YCA0"/>
<dbReference type="InterPro" id="IPR003855">
    <property type="entry name" value="K+_transporter"/>
</dbReference>
<comment type="similarity">
    <text evidence="2 13">Belongs to the HAK/KUP transporter (TC 2.A.72) family.</text>
</comment>
<feature type="transmembrane region" description="Helical" evidence="13">
    <location>
        <begin position="356"/>
        <end position="377"/>
    </location>
</feature>
<evidence type="ECO:0000256" key="9">
    <source>
        <dbReference type="ARBA" id="ARBA00022958"/>
    </source>
</evidence>
<name>A0A086YCA0_9RHOB</name>
<dbReference type="eggNOG" id="COG3158">
    <property type="taxonomic scope" value="Bacteria"/>
</dbReference>
<proteinExistence type="inferred from homology"/>
<feature type="domain" description="K+ potassium transporter integral membrane" evidence="15">
    <location>
        <begin position="32"/>
        <end position="482"/>
    </location>
</feature>
<keyword evidence="3 13" id="KW-0813">Transport</keyword>
<dbReference type="GO" id="GO:0015079">
    <property type="term" value="F:potassium ion transmembrane transporter activity"/>
    <property type="evidence" value="ECO:0007669"/>
    <property type="project" value="UniProtKB-UniRule"/>
</dbReference>
<feature type="transmembrane region" description="Helical" evidence="13">
    <location>
        <begin position="69"/>
        <end position="90"/>
    </location>
</feature>
<evidence type="ECO:0000256" key="6">
    <source>
        <dbReference type="ARBA" id="ARBA00022538"/>
    </source>
</evidence>
<dbReference type="Proteomes" id="UP000028826">
    <property type="component" value="Unassembled WGS sequence"/>
</dbReference>
<feature type="transmembrane region" description="Helical" evidence="13">
    <location>
        <begin position="119"/>
        <end position="138"/>
    </location>
</feature>
<keyword evidence="18" id="KW-1185">Reference proteome</keyword>
<dbReference type="PANTHER" id="PTHR30540">
    <property type="entry name" value="OSMOTIC STRESS POTASSIUM TRANSPORTER"/>
    <property type="match status" value="1"/>
</dbReference>
<dbReference type="Pfam" id="PF02705">
    <property type="entry name" value="K_trans"/>
    <property type="match status" value="1"/>
</dbReference>
<feature type="transmembrane region" description="Helical" evidence="13">
    <location>
        <begin position="383"/>
        <end position="406"/>
    </location>
</feature>
<evidence type="ECO:0000256" key="13">
    <source>
        <dbReference type="HAMAP-Rule" id="MF_01522"/>
    </source>
</evidence>
<dbReference type="InterPro" id="IPR023051">
    <property type="entry name" value="Kup"/>
</dbReference>
<evidence type="ECO:0000313" key="17">
    <source>
        <dbReference type="EMBL" id="KFI31900.1"/>
    </source>
</evidence>